<accession>A0A8F4QI91</accession>
<proteinExistence type="predicted"/>
<reference evidence="2" key="1">
    <citation type="submission" date="2016-09" db="EMBL/GenBank/DDBJ databases">
        <title>The Complete Genome of Burkholderia sprentiae wsm5005.</title>
        <authorList>
            <person name="De Meyer S."/>
            <person name="Wang P."/>
            <person name="Terpolilli J."/>
        </authorList>
    </citation>
    <scope>NUCLEOTIDE SEQUENCE [LARGE SCALE GENOMIC DNA]</scope>
    <source>
        <strain evidence="2">WSM5005</strain>
    </source>
</reference>
<feature type="transmembrane region" description="Helical" evidence="1">
    <location>
        <begin position="12"/>
        <end position="30"/>
    </location>
</feature>
<dbReference type="RefSeq" id="WP_082194558.1">
    <property type="nucleotide sequence ID" value="NZ_CP017562.2"/>
</dbReference>
<dbReference type="Gene3D" id="3.30.70.1430">
    <property type="entry name" value="Multidrug efflux transporter AcrB pore domain"/>
    <property type="match status" value="1"/>
</dbReference>
<dbReference type="Gene3D" id="1.20.1640.10">
    <property type="entry name" value="Multidrug efflux transporter AcrB transmembrane domain"/>
    <property type="match status" value="1"/>
</dbReference>
<evidence type="ECO:0000313" key="2">
    <source>
        <dbReference type="EMBL" id="QXE07322.1"/>
    </source>
</evidence>
<keyword evidence="1" id="KW-0812">Transmembrane</keyword>
<keyword evidence="1" id="KW-0472">Membrane</keyword>
<dbReference type="InterPro" id="IPR001036">
    <property type="entry name" value="Acrflvin-R"/>
</dbReference>
<organism evidence="2 3">
    <name type="scientific">Paraburkholderia sprentiae WSM5005</name>
    <dbReference type="NCBI Taxonomy" id="754502"/>
    <lineage>
        <taxon>Bacteria</taxon>
        <taxon>Pseudomonadati</taxon>
        <taxon>Pseudomonadota</taxon>
        <taxon>Betaproteobacteria</taxon>
        <taxon>Burkholderiales</taxon>
        <taxon>Burkholderiaceae</taxon>
        <taxon>Paraburkholderia</taxon>
    </lineage>
</organism>
<evidence type="ECO:0000256" key="1">
    <source>
        <dbReference type="SAM" id="Phobius"/>
    </source>
</evidence>
<dbReference type="Proteomes" id="UP000179860">
    <property type="component" value="Chromosome 2"/>
</dbReference>
<dbReference type="EMBL" id="CP017562">
    <property type="protein sequence ID" value="QXE07322.1"/>
    <property type="molecule type" value="Genomic_DNA"/>
</dbReference>
<dbReference type="OrthoDB" id="8565151at2"/>
<gene>
    <name evidence="2" type="ORF">BJG93_35715</name>
</gene>
<keyword evidence="3" id="KW-1185">Reference proteome</keyword>
<dbReference type="KEGG" id="pspw:BJG93_35715"/>
<dbReference type="PRINTS" id="PR00702">
    <property type="entry name" value="ACRIFLAVINRP"/>
</dbReference>
<dbReference type="AlphaFoldDB" id="A0A8F4QI91"/>
<dbReference type="GO" id="GO:0022857">
    <property type="term" value="F:transmembrane transporter activity"/>
    <property type="evidence" value="ECO:0007669"/>
    <property type="project" value="InterPro"/>
</dbReference>
<sequence length="62" mass="6940">MRIVRLALRRPYTFVVLAVLILIVGPLAILRTPTDIFANIDIPVVSIFWTYNGFLTTGCCSD</sequence>
<evidence type="ECO:0000313" key="3">
    <source>
        <dbReference type="Proteomes" id="UP000179860"/>
    </source>
</evidence>
<keyword evidence="1" id="KW-1133">Transmembrane helix</keyword>
<evidence type="ECO:0008006" key="4">
    <source>
        <dbReference type="Google" id="ProtNLM"/>
    </source>
</evidence>
<dbReference type="GO" id="GO:0016020">
    <property type="term" value="C:membrane"/>
    <property type="evidence" value="ECO:0007669"/>
    <property type="project" value="InterPro"/>
</dbReference>
<name>A0A8F4QI91_9BURK</name>
<protein>
    <recommendedName>
        <fullName evidence="4">Efflux RND transporter permease subunit</fullName>
    </recommendedName>
</protein>